<dbReference type="GO" id="GO:0034993">
    <property type="term" value="C:meiotic nuclear membrane microtubule tethering complex"/>
    <property type="evidence" value="ECO:0007669"/>
    <property type="project" value="TreeGrafter"/>
</dbReference>
<gene>
    <name evidence="6" type="ORF">MELLADRAFT_86358</name>
    <name evidence="7" type="ORF">MELLADRAFT_92477</name>
</gene>
<evidence type="ECO:0000313" key="7">
    <source>
        <dbReference type="EMBL" id="EGG11091.1"/>
    </source>
</evidence>
<dbReference type="PANTHER" id="PTHR12911:SF8">
    <property type="entry name" value="KLAROID PROTEIN-RELATED"/>
    <property type="match status" value="1"/>
</dbReference>
<proteinExistence type="predicted"/>
<organism evidence="8">
    <name type="scientific">Melampsora larici-populina (strain 98AG31 / pathotype 3-4-7)</name>
    <name type="common">Poplar leaf rust fungus</name>
    <dbReference type="NCBI Taxonomy" id="747676"/>
    <lineage>
        <taxon>Eukaryota</taxon>
        <taxon>Fungi</taxon>
        <taxon>Dikarya</taxon>
        <taxon>Basidiomycota</taxon>
        <taxon>Pucciniomycotina</taxon>
        <taxon>Pucciniomycetes</taxon>
        <taxon>Pucciniales</taxon>
        <taxon>Melampsoraceae</taxon>
        <taxon>Melampsora</taxon>
    </lineage>
</organism>
<name>F4R8L4_MELLP</name>
<evidence type="ECO:0000256" key="1">
    <source>
        <dbReference type="ARBA" id="ARBA00004370"/>
    </source>
</evidence>
<dbReference type="RefSeq" id="XP_007405693.1">
    <property type="nucleotide sequence ID" value="XM_007405631.1"/>
</dbReference>
<evidence type="ECO:0000313" key="6">
    <source>
        <dbReference type="EMBL" id="EGG06545.1"/>
    </source>
</evidence>
<dbReference type="InterPro" id="IPR008979">
    <property type="entry name" value="Galactose-bd-like_sf"/>
</dbReference>
<dbReference type="RefSeq" id="XP_007409985.1">
    <property type="nucleotide sequence ID" value="XM_007409923.1"/>
</dbReference>
<dbReference type="GO" id="GO:0043495">
    <property type="term" value="F:protein-membrane adaptor activity"/>
    <property type="evidence" value="ECO:0007669"/>
    <property type="project" value="TreeGrafter"/>
</dbReference>
<dbReference type="Pfam" id="PF07738">
    <property type="entry name" value="Sad1_UNC"/>
    <property type="match status" value="1"/>
</dbReference>
<reference evidence="7" key="2">
    <citation type="submission" date="2011-04" db="EMBL/GenBank/DDBJ databases">
        <title>Obligate Biotrophy Features Unraveled by the Genomic Analysis of the Rust Fungi, Melampsora larici-populina and Puccinia graminis f. sp. tritici.</title>
        <authorList>
            <consortium name="US DOE Joint Genome Institute (JGI-PGF)"/>
            <person name="Duplessis S."/>
            <person name="Cuomo C."/>
            <person name="Lin Y.-C."/>
            <person name="Aerts A."/>
            <person name="Tisserant E."/>
            <person name="Veneault-Fourrey C."/>
            <person name="Joly D."/>
            <person name="Hacquard S."/>
            <person name="Amselem J."/>
            <person name="Cantarel B."/>
            <person name="Readman C."/>
            <person name="Coutinho P."/>
            <person name="Feau N."/>
            <person name="Field M."/>
            <person name="Frey P."/>
            <person name="Gelhaye E."/>
            <person name="Goldberg J."/>
            <person name="Grabherr M."/>
            <person name="Kodira C."/>
            <person name="Kohler A."/>
            <person name="Kues U."/>
            <person name="Lindquist E."/>
            <person name="Lucas S."/>
            <person name="Mago R."/>
            <person name="Mauceli E."/>
            <person name="Morin E."/>
            <person name="Murat C."/>
            <person name="Pangilinan J."/>
            <person name="Park R."/>
            <person name="Pearson M."/>
            <person name="Quesneville H."/>
            <person name="Rouhier N."/>
            <person name="Sakthikumar S."/>
            <person name="Salamov A."/>
            <person name="Schmutz J."/>
            <person name="Selles B."/>
            <person name="Shapiro H."/>
            <person name="Tangay P."/>
            <person name="Tuskan G."/>
            <person name="Henrissat B."/>
            <person name="Van de Peer Y."/>
            <person name="Rouze P."/>
            <person name="Schein J."/>
            <person name="Ellis J."/>
            <person name="Dodds P."/>
            <person name="Zhong S."/>
            <person name="Hamelin R."/>
            <person name="Grigoriev I."/>
            <person name="Szabo L."/>
            <person name="Martin F."/>
        </authorList>
    </citation>
    <scope>NUCLEOTIDE SEQUENCE</scope>
    <source>
        <strain evidence="7">98AG31</strain>
    </source>
</reference>
<dbReference type="PANTHER" id="PTHR12911">
    <property type="entry name" value="SAD1/UNC-84-LIKE PROTEIN-RELATED"/>
    <property type="match status" value="1"/>
</dbReference>
<dbReference type="KEGG" id="mlr:MELLADRAFT_86358"/>
<evidence type="ECO:0000256" key="4">
    <source>
        <dbReference type="ARBA" id="ARBA00023136"/>
    </source>
</evidence>
<dbReference type="AlphaFoldDB" id="F4R8L4"/>
<dbReference type="GeneID" id="18934164"/>
<evidence type="ECO:0000313" key="8">
    <source>
        <dbReference type="Proteomes" id="UP000001072"/>
    </source>
</evidence>
<dbReference type="VEuPathDB" id="FungiDB:MELLADRAFT_92477"/>
<evidence type="ECO:0000256" key="2">
    <source>
        <dbReference type="ARBA" id="ARBA00022692"/>
    </source>
</evidence>
<keyword evidence="2" id="KW-0812">Transmembrane</keyword>
<dbReference type="eggNOG" id="KOG2687">
    <property type="taxonomic scope" value="Eukaryota"/>
</dbReference>
<dbReference type="KEGG" id="mlr:MELLADRAFT_92477"/>
<dbReference type="HOGENOM" id="CLU_043737_5_0_1"/>
<dbReference type="VEuPathDB" id="FungiDB:MELLADRAFT_86358"/>
<protein>
    <recommendedName>
        <fullName evidence="5">SUN domain-containing protein</fullName>
    </recommendedName>
</protein>
<dbReference type="FunCoup" id="F4R8L4">
    <property type="interactions" value="15"/>
</dbReference>
<dbReference type="EMBL" id="GL883093">
    <property type="protein sequence ID" value="EGG11091.1"/>
    <property type="molecule type" value="Genomic_DNA"/>
</dbReference>
<dbReference type="EMBL" id="GL883107">
    <property type="protein sequence ID" value="EGG06545.1"/>
    <property type="molecule type" value="Genomic_DNA"/>
</dbReference>
<keyword evidence="3" id="KW-1133">Transmembrane helix</keyword>
<sequence length="241" mass="27040">MQLQRIHKRFHDLESRLRWVEQNYDMLSKTFQEDDSVWEDASSTGNIARFIKTSQEVKFMAEECTKQCMKDRNWRRDFAFFNTGGDIISDITSKSMQPATDSLGIRSPVGPEMAISGDASSGACWAFPGAVGQIGIRLRRRIVVQAVTIEHIGAKLAQNEIASAPKDFELYGIEGDGEDAANLLLLQGFYNITGPSTMQTFEVKEANFQSAHQKVVLKITSNHGNPEFTCLYRVRVHGKEA</sequence>
<keyword evidence="4" id="KW-0472">Membrane</keyword>
<reference evidence="8" key="1">
    <citation type="journal article" date="2011" name="Proc. Natl. Acad. Sci. U.S.A.">
        <title>Obligate biotrophy features unraveled by the genomic analysis of rust fungi.</title>
        <authorList>
            <person name="Duplessis S."/>
            <person name="Cuomo C.A."/>
            <person name="Lin Y.-C."/>
            <person name="Aerts A."/>
            <person name="Tisserant E."/>
            <person name="Veneault-Fourrey C."/>
            <person name="Joly D.L."/>
            <person name="Hacquard S."/>
            <person name="Amselem J."/>
            <person name="Cantarel B.L."/>
            <person name="Chiu R."/>
            <person name="Coutinho P.M."/>
            <person name="Feau N."/>
            <person name="Field M."/>
            <person name="Frey P."/>
            <person name="Gelhaye E."/>
            <person name="Goldberg J."/>
            <person name="Grabherr M.G."/>
            <person name="Kodira C.D."/>
            <person name="Kohler A."/>
            <person name="Kuees U."/>
            <person name="Lindquist E.A."/>
            <person name="Lucas S.M."/>
            <person name="Mago R."/>
            <person name="Mauceli E."/>
            <person name="Morin E."/>
            <person name="Murat C."/>
            <person name="Pangilinan J.L."/>
            <person name="Park R."/>
            <person name="Pearson M."/>
            <person name="Quesneville H."/>
            <person name="Rouhier N."/>
            <person name="Sakthikumar S."/>
            <person name="Salamov A.A."/>
            <person name="Schmutz J."/>
            <person name="Selles B."/>
            <person name="Shapiro H."/>
            <person name="Tanguay P."/>
            <person name="Tuskan G.A."/>
            <person name="Henrissat B."/>
            <person name="Van de Peer Y."/>
            <person name="Rouze P."/>
            <person name="Ellis J.G."/>
            <person name="Dodds P.N."/>
            <person name="Schein J.E."/>
            <person name="Zhong S."/>
            <person name="Hamelin R.C."/>
            <person name="Grigoriev I.V."/>
            <person name="Szabo L.J."/>
            <person name="Martin F."/>
        </authorList>
    </citation>
    <scope>NUCLEOTIDE SEQUENCE [LARGE SCALE GENOMIC DNA]</scope>
    <source>
        <strain evidence="8">98AG31 / pathotype 3-4-7</strain>
    </source>
</reference>
<dbReference type="Proteomes" id="UP000001072">
    <property type="component" value="Unassembled WGS sequence"/>
</dbReference>
<keyword evidence="8" id="KW-1185">Reference proteome</keyword>
<feature type="domain" description="SUN" evidence="5">
    <location>
        <begin position="69"/>
        <end position="241"/>
    </location>
</feature>
<evidence type="ECO:0000259" key="5">
    <source>
        <dbReference type="PROSITE" id="PS51469"/>
    </source>
</evidence>
<dbReference type="Gene3D" id="2.60.120.260">
    <property type="entry name" value="Galactose-binding domain-like"/>
    <property type="match status" value="1"/>
</dbReference>
<dbReference type="PROSITE" id="PS51469">
    <property type="entry name" value="SUN"/>
    <property type="match status" value="1"/>
</dbReference>
<dbReference type="InterPro" id="IPR045119">
    <property type="entry name" value="SUN1-5"/>
</dbReference>
<accession>F4R8L4</accession>
<dbReference type="OrthoDB" id="2505323at2759"/>
<dbReference type="SUPFAM" id="SSF49785">
    <property type="entry name" value="Galactose-binding domain-like"/>
    <property type="match status" value="1"/>
</dbReference>
<dbReference type="GeneID" id="18936262"/>
<dbReference type="InterPro" id="IPR012919">
    <property type="entry name" value="SUN_dom"/>
</dbReference>
<evidence type="ECO:0000256" key="3">
    <source>
        <dbReference type="ARBA" id="ARBA00022989"/>
    </source>
</evidence>
<comment type="subcellular location">
    <subcellularLocation>
        <location evidence="1">Membrane</location>
    </subcellularLocation>
</comment>